<name>A0A1X1BTB4_9GAMM</name>
<evidence type="ECO:0000256" key="1">
    <source>
        <dbReference type="ARBA" id="ARBA00022491"/>
    </source>
</evidence>
<keyword evidence="2" id="KW-0805">Transcription regulation</keyword>
<feature type="domain" description="HTH lacI-type" evidence="5">
    <location>
        <begin position="4"/>
        <end position="58"/>
    </location>
</feature>
<protein>
    <submittedName>
        <fullName evidence="6">Mal regulon transcriptional regulator MalI</fullName>
    </submittedName>
</protein>
<evidence type="ECO:0000313" key="6">
    <source>
        <dbReference type="EMBL" id="ORM51454.1"/>
    </source>
</evidence>
<dbReference type="CDD" id="cd01392">
    <property type="entry name" value="HTH_LacI"/>
    <property type="match status" value="1"/>
</dbReference>
<proteinExistence type="predicted"/>
<dbReference type="SMART" id="SM00354">
    <property type="entry name" value="HTH_LACI"/>
    <property type="match status" value="1"/>
</dbReference>
<dbReference type="InterPro" id="IPR028082">
    <property type="entry name" value="Peripla_BP_I"/>
</dbReference>
<dbReference type="Pfam" id="PF00356">
    <property type="entry name" value="LacI"/>
    <property type="match status" value="1"/>
</dbReference>
<dbReference type="OrthoDB" id="9798934at2"/>
<accession>A0A1X1BTB4</accession>
<sequence>MSRITIHDVAAAAGVSVTTVSLVLSGKGRISADTMARVNQTIEQLGFVRNRSATMLRGGESGVIGLIVRDLSQPFYAEMTAGLSDALEKQGKLLFLTQSGRQGQHLERCFESLVAQGVDGVVLGGGADKANQMVARARELQIALVCAARASSLEEVDAIRPDNAQAARLATEYLIRQGHQRIAWLGGHSASLTRAERLGGYCATLLQYGLPFRPEWIIECGNNQKEAAEAAIQLFQHHPRLTAVLAYNTPTALGCYFGLLRTGRTFARGAVDSYYGQQLALMGFGDEPQAELTDPPLTVVTSSAREIGRVAAERILQRMAHPDAARQNVIMPPQLIIRGSA</sequence>
<dbReference type="InterPro" id="IPR001761">
    <property type="entry name" value="Peripla_BP/Lac1_sug-bd_dom"/>
</dbReference>
<dbReference type="GO" id="GO:0003700">
    <property type="term" value="F:DNA-binding transcription factor activity"/>
    <property type="evidence" value="ECO:0007669"/>
    <property type="project" value="TreeGrafter"/>
</dbReference>
<dbReference type="Pfam" id="PF00532">
    <property type="entry name" value="Peripla_BP_1"/>
    <property type="match status" value="1"/>
</dbReference>
<dbReference type="NCBIfam" id="NF007449">
    <property type="entry name" value="PRK10014.1"/>
    <property type="match status" value="1"/>
</dbReference>
<dbReference type="AlphaFoldDB" id="A0A1X1BTB4"/>
<evidence type="ECO:0000256" key="3">
    <source>
        <dbReference type="ARBA" id="ARBA00023125"/>
    </source>
</evidence>
<dbReference type="STRING" id="472705.GCA_001743465_00938"/>
<gene>
    <name evidence="6" type="ORF">HA41_15295</name>
</gene>
<dbReference type="PROSITE" id="PS00356">
    <property type="entry name" value="HTH_LACI_1"/>
    <property type="match status" value="1"/>
</dbReference>
<dbReference type="PANTHER" id="PTHR30146">
    <property type="entry name" value="LACI-RELATED TRANSCRIPTIONAL REPRESSOR"/>
    <property type="match status" value="1"/>
</dbReference>
<dbReference type="PROSITE" id="PS50932">
    <property type="entry name" value="HTH_LACI_2"/>
    <property type="match status" value="1"/>
</dbReference>
<dbReference type="SUPFAM" id="SSF53822">
    <property type="entry name" value="Periplasmic binding protein-like I"/>
    <property type="match status" value="1"/>
</dbReference>
<evidence type="ECO:0000259" key="5">
    <source>
        <dbReference type="PROSITE" id="PS50932"/>
    </source>
</evidence>
<evidence type="ECO:0000313" key="7">
    <source>
        <dbReference type="Proteomes" id="UP000193933"/>
    </source>
</evidence>
<comment type="caution">
    <text evidence="6">The sequence shown here is derived from an EMBL/GenBank/DDBJ whole genome shotgun (WGS) entry which is preliminary data.</text>
</comment>
<organism evidence="6 7">
    <name type="scientific">Pantoea conspicua</name>
    <dbReference type="NCBI Taxonomy" id="472705"/>
    <lineage>
        <taxon>Bacteria</taxon>
        <taxon>Pseudomonadati</taxon>
        <taxon>Pseudomonadota</taxon>
        <taxon>Gammaproteobacteria</taxon>
        <taxon>Enterobacterales</taxon>
        <taxon>Erwiniaceae</taxon>
        <taxon>Pantoea</taxon>
    </lineage>
</organism>
<dbReference type="InterPro" id="IPR010982">
    <property type="entry name" value="Lambda_DNA-bd_dom_sf"/>
</dbReference>
<dbReference type="Gene3D" id="3.40.50.2300">
    <property type="match status" value="2"/>
</dbReference>
<dbReference type="PANTHER" id="PTHR30146:SF148">
    <property type="entry name" value="HTH-TYPE TRANSCRIPTIONAL REPRESSOR PURR-RELATED"/>
    <property type="match status" value="1"/>
</dbReference>
<dbReference type="GO" id="GO:0000976">
    <property type="term" value="F:transcription cis-regulatory region binding"/>
    <property type="evidence" value="ECO:0007669"/>
    <property type="project" value="TreeGrafter"/>
</dbReference>
<dbReference type="RefSeq" id="WP_094121558.1">
    <property type="nucleotide sequence ID" value="NZ_MLFN01000051.1"/>
</dbReference>
<dbReference type="SUPFAM" id="SSF47413">
    <property type="entry name" value="lambda repressor-like DNA-binding domains"/>
    <property type="match status" value="1"/>
</dbReference>
<reference evidence="6 7" key="1">
    <citation type="journal article" date="2017" name="Antonie Van Leeuwenhoek">
        <title>Phylogenomic resolution of the bacterial genus Pantoea and its relationship with Erwinia and Tatumella.</title>
        <authorList>
            <person name="Palmer M."/>
            <person name="Steenkamp E.T."/>
            <person name="Coetzee M.P."/>
            <person name="Chan W.Y."/>
            <person name="van Zyl E."/>
            <person name="De Maayer P."/>
            <person name="Coutinho T.A."/>
            <person name="Blom J."/>
            <person name="Smits T.H."/>
            <person name="Duffy B."/>
            <person name="Venter S.N."/>
        </authorList>
    </citation>
    <scope>NUCLEOTIDE SEQUENCE [LARGE SCALE GENOMIC DNA]</scope>
    <source>
        <strain evidence="6 7">LMG 24534</strain>
    </source>
</reference>
<evidence type="ECO:0000256" key="4">
    <source>
        <dbReference type="ARBA" id="ARBA00023163"/>
    </source>
</evidence>
<keyword evidence="1" id="KW-0678">Repressor</keyword>
<keyword evidence="3" id="KW-0238">DNA-binding</keyword>
<dbReference type="Proteomes" id="UP000193933">
    <property type="component" value="Unassembled WGS sequence"/>
</dbReference>
<dbReference type="InterPro" id="IPR000843">
    <property type="entry name" value="HTH_LacI"/>
</dbReference>
<dbReference type="Gene3D" id="1.10.260.40">
    <property type="entry name" value="lambda repressor-like DNA-binding domains"/>
    <property type="match status" value="1"/>
</dbReference>
<keyword evidence="7" id="KW-1185">Reference proteome</keyword>
<evidence type="ECO:0000256" key="2">
    <source>
        <dbReference type="ARBA" id="ARBA00023015"/>
    </source>
</evidence>
<keyword evidence="4" id="KW-0804">Transcription</keyword>
<dbReference type="EMBL" id="MLFN01000051">
    <property type="protein sequence ID" value="ORM51454.1"/>
    <property type="molecule type" value="Genomic_DNA"/>
</dbReference>